<evidence type="ECO:0000259" key="12">
    <source>
        <dbReference type="PROSITE" id="PS51462"/>
    </source>
</evidence>
<evidence type="ECO:0000256" key="2">
    <source>
        <dbReference type="ARBA" id="ARBA00007579"/>
    </source>
</evidence>
<dbReference type="InterPro" id="IPR015797">
    <property type="entry name" value="NUDIX_hydrolase-like_dom_sf"/>
</dbReference>
<feature type="binding site" evidence="10">
    <location>
        <position position="31"/>
    </location>
    <ligand>
        <name>Mn(2+)</name>
        <dbReference type="ChEBI" id="CHEBI:29035"/>
    </ligand>
</feature>
<dbReference type="GO" id="GO:0005737">
    <property type="term" value="C:cytoplasm"/>
    <property type="evidence" value="ECO:0007669"/>
    <property type="project" value="UniProtKB-SubCell"/>
</dbReference>
<evidence type="ECO:0000256" key="6">
    <source>
        <dbReference type="ARBA" id="ARBA00022842"/>
    </source>
</evidence>
<protein>
    <recommendedName>
        <fullName evidence="3 10">Isopentenyl-diphosphate Delta-isomerase</fullName>
        <shortName evidence="10">IPP isomerase</shortName>
        <ecNumber evidence="3 10">5.3.3.2</ecNumber>
    </recommendedName>
    <alternativeName>
        <fullName evidence="10">IPP:DMAPP isomerase</fullName>
    </alternativeName>
    <alternativeName>
        <fullName evidence="10">Isopentenyl pyrophosphate isomerase</fullName>
    </alternativeName>
</protein>
<comment type="cofactor">
    <cofactor evidence="10">
        <name>Mn(2+)</name>
        <dbReference type="ChEBI" id="CHEBI:29035"/>
    </cofactor>
    <text evidence="10">Binds 1 Mn(2+) ion per subunit.</text>
</comment>
<evidence type="ECO:0000256" key="1">
    <source>
        <dbReference type="ARBA" id="ARBA00004826"/>
    </source>
</evidence>
<dbReference type="EC" id="5.3.3.2" evidence="3 10"/>
<keyword evidence="7 10" id="KW-0464">Manganese</keyword>
<evidence type="ECO:0000256" key="7">
    <source>
        <dbReference type="ARBA" id="ARBA00023211"/>
    </source>
</evidence>
<keyword evidence="4 10" id="KW-0963">Cytoplasm</keyword>
<feature type="active site" evidence="10 11">
    <location>
        <position position="115"/>
    </location>
</feature>
<evidence type="ECO:0000313" key="13">
    <source>
        <dbReference type="EMBL" id="TDV48939.1"/>
    </source>
</evidence>
<dbReference type="GO" id="GO:0004452">
    <property type="term" value="F:isopentenyl-diphosphate delta-isomerase activity"/>
    <property type="evidence" value="ECO:0007669"/>
    <property type="project" value="UniProtKB-UniRule"/>
</dbReference>
<keyword evidence="6 10" id="KW-0460">Magnesium</keyword>
<feature type="active site" evidence="10 11">
    <location>
        <position position="66"/>
    </location>
</feature>
<name>A0A4R7VIJ4_9PSEU</name>
<evidence type="ECO:0000256" key="9">
    <source>
        <dbReference type="ARBA" id="ARBA00023235"/>
    </source>
</evidence>
<keyword evidence="9 10" id="KW-0413">Isomerase</keyword>
<dbReference type="Gene3D" id="3.90.79.10">
    <property type="entry name" value="Nucleoside Triphosphate Pyrophosphohydrolase"/>
    <property type="match status" value="1"/>
</dbReference>
<feature type="binding site" evidence="10">
    <location>
        <position position="86"/>
    </location>
    <ligand>
        <name>Mg(2+)</name>
        <dbReference type="ChEBI" id="CHEBI:18420"/>
    </ligand>
</feature>
<evidence type="ECO:0000256" key="3">
    <source>
        <dbReference type="ARBA" id="ARBA00012057"/>
    </source>
</evidence>
<comment type="pathway">
    <text evidence="1 10">Isoprenoid biosynthesis; dimethylallyl diphosphate biosynthesis; dimethylallyl diphosphate from isopentenyl diphosphate: step 1/1.</text>
</comment>
<feature type="domain" description="Nudix hydrolase" evidence="12">
    <location>
        <begin position="29"/>
        <end position="163"/>
    </location>
</feature>
<keyword evidence="8 10" id="KW-0414">Isoprene biosynthesis</keyword>
<feature type="binding site" evidence="10">
    <location>
        <position position="24"/>
    </location>
    <ligand>
        <name>Mn(2+)</name>
        <dbReference type="ChEBI" id="CHEBI:29035"/>
    </ligand>
</feature>
<comment type="similarity">
    <text evidence="2 10">Belongs to the IPP isomerase type 1 family.</text>
</comment>
<gene>
    <name evidence="10" type="primary">idi</name>
    <name evidence="13" type="ORF">CLV71_108300</name>
</gene>
<comment type="catalytic activity">
    <reaction evidence="10">
        <text>isopentenyl diphosphate = dimethylallyl diphosphate</text>
        <dbReference type="Rhea" id="RHEA:23284"/>
        <dbReference type="ChEBI" id="CHEBI:57623"/>
        <dbReference type="ChEBI" id="CHEBI:128769"/>
        <dbReference type="EC" id="5.3.3.2"/>
    </reaction>
</comment>
<dbReference type="HAMAP" id="MF_00202">
    <property type="entry name" value="Idi"/>
    <property type="match status" value="1"/>
</dbReference>
<dbReference type="SUPFAM" id="SSF55811">
    <property type="entry name" value="Nudix"/>
    <property type="match status" value="1"/>
</dbReference>
<dbReference type="PANTHER" id="PTHR10885:SF0">
    <property type="entry name" value="ISOPENTENYL-DIPHOSPHATE DELTA-ISOMERASE"/>
    <property type="match status" value="1"/>
</dbReference>
<evidence type="ECO:0000256" key="11">
    <source>
        <dbReference type="PIRSR" id="PIRSR018427-1"/>
    </source>
</evidence>
<dbReference type="PROSITE" id="PS51462">
    <property type="entry name" value="NUDIX"/>
    <property type="match status" value="1"/>
</dbReference>
<evidence type="ECO:0000313" key="14">
    <source>
        <dbReference type="Proteomes" id="UP000294927"/>
    </source>
</evidence>
<evidence type="ECO:0000256" key="5">
    <source>
        <dbReference type="ARBA" id="ARBA00022723"/>
    </source>
</evidence>
<sequence length="195" mass="21131">MTEQVVLLDEQGRGIGVSDKATVHHENTPLHLAFSCYVFNPRGELLVTRRARAKKTWPGVVTNTCCGHPAPSEPFTGAVTRRLADELGLPAPEVDLLLPRFRYRAEMPNGVVENELCPVFRAVTDAVPSASPEEVDEVGWMSWPLFVSLVTGGELAVSPWCREQVPQLTALGPDPLAWPTADDADLPAAARGVVV</sequence>
<evidence type="ECO:0000256" key="4">
    <source>
        <dbReference type="ARBA" id="ARBA00022490"/>
    </source>
</evidence>
<accession>A0A4R7VIJ4</accession>
<dbReference type="PIRSF" id="PIRSF018427">
    <property type="entry name" value="Isopntndiph_ism"/>
    <property type="match status" value="1"/>
</dbReference>
<dbReference type="Proteomes" id="UP000294927">
    <property type="component" value="Unassembled WGS sequence"/>
</dbReference>
<comment type="subcellular location">
    <subcellularLocation>
        <location evidence="10">Cytoplasm</location>
    </subcellularLocation>
</comment>
<dbReference type="GO" id="GO:0046872">
    <property type="term" value="F:metal ion binding"/>
    <property type="evidence" value="ECO:0007669"/>
    <property type="project" value="UniProtKB-KW"/>
</dbReference>
<comment type="cofactor">
    <cofactor evidence="10">
        <name>Mg(2+)</name>
        <dbReference type="ChEBI" id="CHEBI:18420"/>
    </cofactor>
    <text evidence="10">Binds 1 Mg(2+) ion per subunit. The magnesium ion binds only when substrate is bound.</text>
</comment>
<dbReference type="InterPro" id="IPR056375">
    <property type="entry name" value="Idi_bact"/>
</dbReference>
<keyword evidence="14" id="KW-1185">Reference proteome</keyword>
<comment type="caution">
    <text evidence="13">The sequence shown here is derived from an EMBL/GenBank/DDBJ whole genome shotgun (WGS) entry which is preliminary data.</text>
</comment>
<organism evidence="13 14">
    <name type="scientific">Actinophytocola oryzae</name>
    <dbReference type="NCBI Taxonomy" id="502181"/>
    <lineage>
        <taxon>Bacteria</taxon>
        <taxon>Bacillati</taxon>
        <taxon>Actinomycetota</taxon>
        <taxon>Actinomycetes</taxon>
        <taxon>Pseudonocardiales</taxon>
        <taxon>Pseudonocardiaceae</taxon>
    </lineage>
</organism>
<dbReference type="PANTHER" id="PTHR10885">
    <property type="entry name" value="ISOPENTENYL-DIPHOSPHATE DELTA-ISOMERASE"/>
    <property type="match status" value="1"/>
</dbReference>
<proteinExistence type="inferred from homology"/>
<dbReference type="InterPro" id="IPR011876">
    <property type="entry name" value="IsopentenylPP_isomerase_typ1"/>
</dbReference>
<dbReference type="RefSeq" id="WP_243866650.1">
    <property type="nucleotide sequence ID" value="NZ_SOCP01000008.1"/>
</dbReference>
<dbReference type="UniPathway" id="UPA00059">
    <property type="reaction ID" value="UER00104"/>
</dbReference>
<keyword evidence="5 10" id="KW-0479">Metal-binding</keyword>
<dbReference type="NCBIfam" id="TIGR02150">
    <property type="entry name" value="IPP_isom_1"/>
    <property type="match status" value="1"/>
</dbReference>
<evidence type="ECO:0000256" key="10">
    <source>
        <dbReference type="HAMAP-Rule" id="MF_00202"/>
    </source>
</evidence>
<reference evidence="13 14" key="1">
    <citation type="submission" date="2019-03" db="EMBL/GenBank/DDBJ databases">
        <title>Genomic Encyclopedia of Archaeal and Bacterial Type Strains, Phase II (KMG-II): from individual species to whole genera.</title>
        <authorList>
            <person name="Goeker M."/>
        </authorList>
    </citation>
    <scope>NUCLEOTIDE SEQUENCE [LARGE SCALE GENOMIC DNA]</scope>
    <source>
        <strain evidence="13 14">DSM 45499</strain>
    </source>
</reference>
<comment type="function">
    <text evidence="10">Catalyzes the 1,3-allylic rearrangement of the homoallylic substrate isopentenyl (IPP) to its highly electrophilic allylic isomer, dimethylallyl diphosphate (DMAPP).</text>
</comment>
<dbReference type="GO" id="GO:0050992">
    <property type="term" value="P:dimethylallyl diphosphate biosynthetic process"/>
    <property type="evidence" value="ECO:0007669"/>
    <property type="project" value="UniProtKB-UniRule"/>
</dbReference>
<dbReference type="CDD" id="cd02885">
    <property type="entry name" value="NUDIX_IPP_Isomerase"/>
    <property type="match status" value="1"/>
</dbReference>
<dbReference type="InterPro" id="IPR000086">
    <property type="entry name" value="NUDIX_hydrolase_dom"/>
</dbReference>
<feature type="binding site" evidence="10">
    <location>
        <position position="113"/>
    </location>
    <ligand>
        <name>Mn(2+)</name>
        <dbReference type="ChEBI" id="CHEBI:29035"/>
    </ligand>
</feature>
<feature type="binding site" evidence="10">
    <location>
        <position position="68"/>
    </location>
    <ligand>
        <name>Mn(2+)</name>
        <dbReference type="ChEBI" id="CHEBI:29035"/>
    </ligand>
</feature>
<dbReference type="EMBL" id="SOCP01000008">
    <property type="protein sequence ID" value="TDV48939.1"/>
    <property type="molecule type" value="Genomic_DNA"/>
</dbReference>
<dbReference type="AlphaFoldDB" id="A0A4R7VIJ4"/>
<evidence type="ECO:0000256" key="8">
    <source>
        <dbReference type="ARBA" id="ARBA00023229"/>
    </source>
</evidence>
<feature type="binding site" evidence="10">
    <location>
        <position position="115"/>
    </location>
    <ligand>
        <name>Mn(2+)</name>
        <dbReference type="ChEBI" id="CHEBI:29035"/>
    </ligand>
</feature>
<dbReference type="NCBIfam" id="NF002995">
    <property type="entry name" value="PRK03759.1"/>
    <property type="match status" value="1"/>
</dbReference>
<dbReference type="Pfam" id="PF00293">
    <property type="entry name" value="NUDIX"/>
    <property type="match status" value="1"/>
</dbReference>
<dbReference type="GO" id="GO:0008299">
    <property type="term" value="P:isoprenoid biosynthetic process"/>
    <property type="evidence" value="ECO:0007669"/>
    <property type="project" value="UniProtKB-UniRule"/>
</dbReference>